<name>A0ACC2LI53_PERAE</name>
<dbReference type="EMBL" id="CM056816">
    <property type="protein sequence ID" value="KAJ8633106.1"/>
    <property type="molecule type" value="Genomic_DNA"/>
</dbReference>
<protein>
    <submittedName>
        <fullName evidence="1">Uncharacterized protein</fullName>
    </submittedName>
</protein>
<keyword evidence="2" id="KW-1185">Reference proteome</keyword>
<proteinExistence type="predicted"/>
<organism evidence="1 2">
    <name type="scientific">Persea americana</name>
    <name type="common">Avocado</name>
    <dbReference type="NCBI Taxonomy" id="3435"/>
    <lineage>
        <taxon>Eukaryota</taxon>
        <taxon>Viridiplantae</taxon>
        <taxon>Streptophyta</taxon>
        <taxon>Embryophyta</taxon>
        <taxon>Tracheophyta</taxon>
        <taxon>Spermatophyta</taxon>
        <taxon>Magnoliopsida</taxon>
        <taxon>Magnoliidae</taxon>
        <taxon>Laurales</taxon>
        <taxon>Lauraceae</taxon>
        <taxon>Persea</taxon>
    </lineage>
</organism>
<reference evidence="1 2" key="1">
    <citation type="journal article" date="2022" name="Hortic Res">
        <title>A haplotype resolved chromosomal level avocado genome allows analysis of novel avocado genes.</title>
        <authorList>
            <person name="Nath O."/>
            <person name="Fletcher S.J."/>
            <person name="Hayward A."/>
            <person name="Shaw L.M."/>
            <person name="Masouleh A.K."/>
            <person name="Furtado A."/>
            <person name="Henry R.J."/>
            <person name="Mitter N."/>
        </authorList>
    </citation>
    <scope>NUCLEOTIDE SEQUENCE [LARGE SCALE GENOMIC DNA]</scope>
    <source>
        <strain evidence="2">cv. Hass</strain>
    </source>
</reference>
<evidence type="ECO:0000313" key="1">
    <source>
        <dbReference type="EMBL" id="KAJ8633106.1"/>
    </source>
</evidence>
<dbReference type="Proteomes" id="UP001234297">
    <property type="component" value="Chromosome 8"/>
</dbReference>
<gene>
    <name evidence="1" type="ORF">MRB53_026442</name>
</gene>
<accession>A0ACC2LI53</accession>
<sequence>MAEDNGDFTDDNSESQMDENGENIVPESGENVATQETCLGNVRVHGRFKASSHEIREAIDGVAEKMVDPTERLSIIVYKELKMIESLSEEDIEIVHEWLNAHLDKAAAFIDIDDKRVWIVRRMQHIREFATA</sequence>
<evidence type="ECO:0000313" key="2">
    <source>
        <dbReference type="Proteomes" id="UP001234297"/>
    </source>
</evidence>
<comment type="caution">
    <text evidence="1">The sequence shown here is derived from an EMBL/GenBank/DDBJ whole genome shotgun (WGS) entry which is preliminary data.</text>
</comment>